<evidence type="ECO:0000256" key="3">
    <source>
        <dbReference type="PIRSR" id="PIRSR000097-3"/>
    </source>
</evidence>
<dbReference type="SUPFAM" id="SSF51430">
    <property type="entry name" value="NAD(P)-linked oxidoreductase"/>
    <property type="match status" value="1"/>
</dbReference>
<evidence type="ECO:0000256" key="1">
    <source>
        <dbReference type="ARBA" id="ARBA00023002"/>
    </source>
</evidence>
<feature type="site" description="Lowers pKa of active site Tyr" evidence="3">
    <location>
        <position position="81"/>
    </location>
</feature>
<dbReference type="InterPro" id="IPR020471">
    <property type="entry name" value="AKR"/>
</dbReference>
<dbReference type="Proteomes" id="UP001153712">
    <property type="component" value="Chromosome 5"/>
</dbReference>
<sequence>MAVQMHMETAEGLKIPSLGFGTWQCTDEDELEAALNAALETGYRHVDTAYFFGNEHVVGRVINEWIESERLAREDVFLSTKLPIFGFHEDLVEEYMLKSLENLGVERVDLYFAHFPLHMNYDEGLDDPTFMETDHMAVWKKMEEQVEQGRATAIGLSNFNMTQTERIVEEAAIKPACLQVENHIYLQQRDLVQFCHDNGIVVIGFSPLGSPDVNSFYESIGRPTRDLPDLFQDPTVLSLAEKYGKTAAQILLRFQLQRDVAVVVKSKTPSRIEENFEVFDFCIGDEDMEELRALDVGEAARIVDFSVLSQKLLEQPEWPWHTFTKVSE</sequence>
<evidence type="ECO:0000256" key="2">
    <source>
        <dbReference type="PIRSR" id="PIRSR000097-2"/>
    </source>
</evidence>
<name>A0A9N9TWU2_PHYSR</name>
<proteinExistence type="predicted"/>
<dbReference type="PIRSF" id="PIRSF000097">
    <property type="entry name" value="AKR"/>
    <property type="match status" value="1"/>
</dbReference>
<gene>
    <name evidence="5" type="ORF">PHYEVI_LOCUS8367</name>
</gene>
<keyword evidence="6" id="KW-1185">Reference proteome</keyword>
<evidence type="ECO:0000313" key="6">
    <source>
        <dbReference type="Proteomes" id="UP001153712"/>
    </source>
</evidence>
<dbReference type="Pfam" id="PF00248">
    <property type="entry name" value="Aldo_ket_red"/>
    <property type="match status" value="1"/>
</dbReference>
<dbReference type="AlphaFoldDB" id="A0A9N9TWU2"/>
<dbReference type="PROSITE" id="PS00798">
    <property type="entry name" value="ALDOKETO_REDUCTASE_1"/>
    <property type="match status" value="1"/>
</dbReference>
<keyword evidence="1" id="KW-0560">Oxidoreductase</keyword>
<dbReference type="PANTHER" id="PTHR11732">
    <property type="entry name" value="ALDO/KETO REDUCTASE"/>
    <property type="match status" value="1"/>
</dbReference>
<feature type="binding site" evidence="2">
    <location>
        <position position="114"/>
    </location>
    <ligand>
        <name>substrate</name>
    </ligand>
</feature>
<feature type="domain" description="NADP-dependent oxidoreductase" evidence="4">
    <location>
        <begin position="18"/>
        <end position="294"/>
    </location>
</feature>
<dbReference type="Gene3D" id="3.20.20.100">
    <property type="entry name" value="NADP-dependent oxidoreductase domain"/>
    <property type="match status" value="1"/>
</dbReference>
<dbReference type="PROSITE" id="PS00063">
    <property type="entry name" value="ALDOKETO_REDUCTASE_3"/>
    <property type="match status" value="1"/>
</dbReference>
<dbReference type="PRINTS" id="PR00069">
    <property type="entry name" value="ALDKETRDTASE"/>
</dbReference>
<dbReference type="InterPro" id="IPR018170">
    <property type="entry name" value="Aldo/ket_reductase_CS"/>
</dbReference>
<evidence type="ECO:0000313" key="5">
    <source>
        <dbReference type="EMBL" id="CAG9862044.1"/>
    </source>
</evidence>
<reference evidence="5" key="1">
    <citation type="submission" date="2022-01" db="EMBL/GenBank/DDBJ databases">
        <authorList>
            <person name="King R."/>
        </authorList>
    </citation>
    <scope>NUCLEOTIDE SEQUENCE</scope>
</reference>
<dbReference type="InterPro" id="IPR036812">
    <property type="entry name" value="NAD(P)_OxRdtase_dom_sf"/>
</dbReference>
<protein>
    <recommendedName>
        <fullName evidence="4">NADP-dependent oxidoreductase domain-containing protein</fullName>
    </recommendedName>
</protein>
<organism evidence="5 6">
    <name type="scientific">Phyllotreta striolata</name>
    <name type="common">Striped flea beetle</name>
    <name type="synonym">Crioceris striolata</name>
    <dbReference type="NCBI Taxonomy" id="444603"/>
    <lineage>
        <taxon>Eukaryota</taxon>
        <taxon>Metazoa</taxon>
        <taxon>Ecdysozoa</taxon>
        <taxon>Arthropoda</taxon>
        <taxon>Hexapoda</taxon>
        <taxon>Insecta</taxon>
        <taxon>Pterygota</taxon>
        <taxon>Neoptera</taxon>
        <taxon>Endopterygota</taxon>
        <taxon>Coleoptera</taxon>
        <taxon>Polyphaga</taxon>
        <taxon>Cucujiformia</taxon>
        <taxon>Chrysomeloidea</taxon>
        <taxon>Chrysomelidae</taxon>
        <taxon>Galerucinae</taxon>
        <taxon>Alticini</taxon>
        <taxon>Phyllotreta</taxon>
    </lineage>
</organism>
<evidence type="ECO:0000259" key="4">
    <source>
        <dbReference type="Pfam" id="PF00248"/>
    </source>
</evidence>
<dbReference type="InterPro" id="IPR023210">
    <property type="entry name" value="NADP_OxRdtase_dom"/>
</dbReference>
<dbReference type="EMBL" id="OU900098">
    <property type="protein sequence ID" value="CAG9862044.1"/>
    <property type="molecule type" value="Genomic_DNA"/>
</dbReference>
<accession>A0A9N9TWU2</accession>
<dbReference type="FunFam" id="3.20.20.100:FF:000002">
    <property type="entry name" value="2,5-diketo-D-gluconic acid reductase A"/>
    <property type="match status" value="1"/>
</dbReference>
<dbReference type="OrthoDB" id="416253at2759"/>
<dbReference type="GO" id="GO:0016616">
    <property type="term" value="F:oxidoreductase activity, acting on the CH-OH group of donors, NAD or NADP as acceptor"/>
    <property type="evidence" value="ECO:0007669"/>
    <property type="project" value="UniProtKB-ARBA"/>
</dbReference>